<organism evidence="2">
    <name type="scientific">Ralstonia solanacearum</name>
    <name type="common">Pseudomonas solanacearum</name>
    <dbReference type="NCBI Taxonomy" id="305"/>
    <lineage>
        <taxon>Bacteria</taxon>
        <taxon>Pseudomonadati</taxon>
        <taxon>Pseudomonadota</taxon>
        <taxon>Betaproteobacteria</taxon>
        <taxon>Burkholderiales</taxon>
        <taxon>Burkholderiaceae</taxon>
        <taxon>Ralstonia</taxon>
        <taxon>Ralstonia solanacearum species complex</taxon>
    </lineage>
</organism>
<gene>
    <name evidence="4" type="ORF">RD1301_v1_2120007</name>
    <name evidence="1" type="ORF">RUN1744_v1_400125</name>
    <name evidence="2" type="ORF">TD1301_v1_1870002</name>
    <name evidence="3" type="ORF">TF3108_v1_1510008</name>
</gene>
<evidence type="ECO:0000313" key="1">
    <source>
        <dbReference type="EMBL" id="CUV23525.1"/>
    </source>
</evidence>
<dbReference type="EMBL" id="LN899823">
    <property type="protein sequence ID" value="CUV23525.1"/>
    <property type="molecule type" value="Genomic_DNA"/>
</dbReference>
<dbReference type="EMBL" id="LN899822">
    <property type="protein sequence ID" value="CUV62188.1"/>
    <property type="molecule type" value="Genomic_DNA"/>
</dbReference>
<protein>
    <submittedName>
        <fullName evidence="2">Uncharacterized protein</fullName>
    </submittedName>
</protein>
<name>A0A0S4VNC0_RALSL</name>
<accession>A0A0S4VNC0</accession>
<evidence type="ECO:0000313" key="2">
    <source>
        <dbReference type="EMBL" id="CUV36084.1"/>
    </source>
</evidence>
<reference evidence="2" key="1">
    <citation type="submission" date="2015-10" db="EMBL/GenBank/DDBJ databases">
        <authorList>
            <person name="Gilbert D.G."/>
        </authorList>
    </citation>
    <scope>NUCLEOTIDE SEQUENCE</scope>
    <source>
        <strain evidence="2">Phyl III-seqv23</strain>
    </source>
</reference>
<dbReference type="EMBL" id="LN899826">
    <property type="protein sequence ID" value="CUV42724.1"/>
    <property type="molecule type" value="Genomic_DNA"/>
</dbReference>
<dbReference type="AlphaFoldDB" id="A0A0S4VNC0"/>
<sequence length="82" mass="8954">MLAVVLENLQRSKGQWMEIARALAPESVVSYYSWLTKFAGGRISDPSVNRIQRLYDWFELARAQSPQGAPPGSGAPGGADEC</sequence>
<evidence type="ECO:0000313" key="3">
    <source>
        <dbReference type="EMBL" id="CUV42724.1"/>
    </source>
</evidence>
<dbReference type="EMBL" id="LN899825">
    <property type="protein sequence ID" value="CUV36084.1"/>
    <property type="molecule type" value="Genomic_DNA"/>
</dbReference>
<proteinExistence type="predicted"/>
<evidence type="ECO:0000313" key="4">
    <source>
        <dbReference type="EMBL" id="CUV62188.1"/>
    </source>
</evidence>